<dbReference type="GO" id="GO:0015074">
    <property type="term" value="P:DNA integration"/>
    <property type="evidence" value="ECO:0007669"/>
    <property type="project" value="InterPro"/>
</dbReference>
<sequence>MANKKIDMLNIKQLLRLYTQGVSKLQLSKQLGISRNTAKKYISLFHEHQLTYEELLELSDEDLDDLFDAPPTEIRDKDNLQKQLESLFPYISKELKRVGVTRYILWEEYIEKYPSGYQYSRFCHYYQAWCKKVNPSMHIEHKAGDKLFVDYTGKKLRIIDSSTGEEHEVEVFVGILGASGMTFVEATKTQGKDDFLSSLTKALHYYEGVPAAIVTDNLRTAVKKSHKYEPVITDSLLDFASHYSTTILPTRAYHPKDKALVENAVRIVYTRIFAPLRKEHFFSLEALNKAIENLLEGYNETPMKRKKYSRADVFREVEKPALSPLPLVMYQLKYTSRATVHKTSHVYLSRDKHYYSVPFSYIGKKVNIIYSKNSVEIYFDQRRIAFHNRIHAKYQYTTVKEHMPSSYQFMTEWNPSRFISWGTSIGEYCEKYIIKILEKKQHPEQSYKTCLGILSLSKKIGSIRLDNACKRALGYEKYSLAMIKSILERGLDNLQDDDDFFEEKKLPKHKNIRGGKYYE</sequence>
<dbReference type="OrthoDB" id="3193769at2"/>
<proteinExistence type="inferred from homology"/>
<dbReference type="KEGG" id="cpip:CJF12_18035"/>
<dbReference type="Proteomes" id="UP000028709">
    <property type="component" value="Unassembled WGS sequence"/>
</dbReference>
<keyword evidence="4" id="KW-1185">Reference proteome</keyword>
<dbReference type="Gene3D" id="3.30.420.10">
    <property type="entry name" value="Ribonuclease H-like superfamily/Ribonuclease H"/>
    <property type="match status" value="1"/>
</dbReference>
<dbReference type="Pfam" id="PF22483">
    <property type="entry name" value="Mu-transpos_C_2"/>
    <property type="match status" value="1"/>
</dbReference>
<feature type="domain" description="Integrase catalytic" evidence="2">
    <location>
        <begin position="131"/>
        <end position="332"/>
    </location>
</feature>
<name>A0A086B4B0_9FLAO</name>
<organism evidence="3 4">
    <name type="scientific">Chryseobacterium piperi</name>
    <dbReference type="NCBI Taxonomy" id="558152"/>
    <lineage>
        <taxon>Bacteria</taxon>
        <taxon>Pseudomonadati</taxon>
        <taxon>Bacteroidota</taxon>
        <taxon>Flavobacteriia</taxon>
        <taxon>Flavobacteriales</taxon>
        <taxon>Weeksellaceae</taxon>
        <taxon>Chryseobacterium group</taxon>
        <taxon>Chryseobacterium</taxon>
    </lineage>
</organism>
<protein>
    <submittedName>
        <fullName evidence="3">Transposase</fullName>
    </submittedName>
</protein>
<dbReference type="RefSeq" id="WP_034686118.1">
    <property type="nucleotide sequence ID" value="NZ_CP023049.2"/>
</dbReference>
<dbReference type="InterPro" id="IPR012337">
    <property type="entry name" value="RNaseH-like_sf"/>
</dbReference>
<dbReference type="InterPro" id="IPR001584">
    <property type="entry name" value="Integrase_cat-core"/>
</dbReference>
<evidence type="ECO:0000313" key="3">
    <source>
        <dbReference type="EMBL" id="KFF23774.1"/>
    </source>
</evidence>
<dbReference type="PANTHER" id="PTHR35004:SF8">
    <property type="entry name" value="TRANSPOSASE RV3428C-RELATED"/>
    <property type="match status" value="1"/>
</dbReference>
<reference evidence="3 4" key="1">
    <citation type="submission" date="2014-07" db="EMBL/GenBank/DDBJ databases">
        <title>Genome of Chryseobacterium piperi CTM.</title>
        <authorList>
            <person name="Pipes S.E."/>
            <person name="Stropko S.J."/>
            <person name="Newman J.D."/>
        </authorList>
    </citation>
    <scope>NUCLEOTIDE SEQUENCE [LARGE SCALE GENOMIC DNA]</scope>
    <source>
        <strain evidence="3 4">CTM</strain>
    </source>
</reference>
<dbReference type="STRING" id="558152.IQ37_14190"/>
<dbReference type="NCBIfam" id="NF033546">
    <property type="entry name" value="transpos_IS21"/>
    <property type="match status" value="1"/>
</dbReference>
<dbReference type="GO" id="GO:0003676">
    <property type="term" value="F:nucleic acid binding"/>
    <property type="evidence" value="ECO:0007669"/>
    <property type="project" value="InterPro"/>
</dbReference>
<dbReference type="PANTHER" id="PTHR35004">
    <property type="entry name" value="TRANSPOSASE RV3428C-RELATED"/>
    <property type="match status" value="1"/>
</dbReference>
<dbReference type="EMBL" id="JPRJ01000029">
    <property type="protein sequence ID" value="KFF23774.1"/>
    <property type="molecule type" value="Genomic_DNA"/>
</dbReference>
<accession>A0A086B4B0</accession>
<evidence type="ECO:0000313" key="4">
    <source>
        <dbReference type="Proteomes" id="UP000028709"/>
    </source>
</evidence>
<dbReference type="AlphaFoldDB" id="A0A086B4B0"/>
<comment type="caution">
    <text evidence="3">The sequence shown here is derived from an EMBL/GenBank/DDBJ whole genome shotgun (WGS) entry which is preliminary data.</text>
</comment>
<comment type="similarity">
    <text evidence="1">Belongs to the transposase IS21/IS408/IS1162 family.</text>
</comment>
<dbReference type="InterPro" id="IPR054353">
    <property type="entry name" value="IstA-like_C"/>
</dbReference>
<gene>
    <name evidence="3" type="ORF">IQ37_14190</name>
</gene>
<dbReference type="InterPro" id="IPR036397">
    <property type="entry name" value="RNaseH_sf"/>
</dbReference>
<evidence type="ECO:0000256" key="1">
    <source>
        <dbReference type="ARBA" id="ARBA00009277"/>
    </source>
</evidence>
<dbReference type="eggNOG" id="COG4584">
    <property type="taxonomic scope" value="Bacteria"/>
</dbReference>
<evidence type="ECO:0000259" key="2">
    <source>
        <dbReference type="PROSITE" id="PS50994"/>
    </source>
</evidence>
<dbReference type="SUPFAM" id="SSF53098">
    <property type="entry name" value="Ribonuclease H-like"/>
    <property type="match status" value="1"/>
</dbReference>
<dbReference type="PROSITE" id="PS50994">
    <property type="entry name" value="INTEGRASE"/>
    <property type="match status" value="1"/>
</dbReference>